<dbReference type="Pfam" id="PF00534">
    <property type="entry name" value="Glycos_transf_1"/>
    <property type="match status" value="1"/>
</dbReference>
<accession>A0A1Y0ISP3</accession>
<dbReference type="KEGG" id="tum:CBW65_16390"/>
<dbReference type="InterPro" id="IPR050194">
    <property type="entry name" value="Glycosyltransferase_grp1"/>
</dbReference>
<dbReference type="PANTHER" id="PTHR45947">
    <property type="entry name" value="SULFOQUINOVOSYL TRANSFERASE SQD2"/>
    <property type="match status" value="1"/>
</dbReference>
<proteinExistence type="predicted"/>
<dbReference type="CDD" id="cd03801">
    <property type="entry name" value="GT4_PimA-like"/>
    <property type="match status" value="1"/>
</dbReference>
<reference evidence="4" key="1">
    <citation type="submission" date="2017-05" db="EMBL/GenBank/DDBJ databases">
        <authorList>
            <person name="Sung H."/>
        </authorList>
    </citation>
    <scope>NUCLEOTIDE SEQUENCE [LARGE SCALE GENOMIC DNA]</scope>
    <source>
        <strain evidence="4">AR23208</strain>
    </source>
</reference>
<name>A0A1Y0ISP3_9BACL</name>
<dbReference type="SUPFAM" id="SSF53756">
    <property type="entry name" value="UDP-Glycosyltransferase/glycogen phosphorylase"/>
    <property type="match status" value="1"/>
</dbReference>
<dbReference type="InterPro" id="IPR028098">
    <property type="entry name" value="Glyco_trans_4-like_N"/>
</dbReference>
<dbReference type="GO" id="GO:0016757">
    <property type="term" value="F:glycosyltransferase activity"/>
    <property type="evidence" value="ECO:0007669"/>
    <property type="project" value="InterPro"/>
</dbReference>
<dbReference type="InterPro" id="IPR001296">
    <property type="entry name" value="Glyco_trans_1"/>
</dbReference>
<keyword evidence="4" id="KW-1185">Reference proteome</keyword>
<feature type="domain" description="Glycosyltransferase subfamily 4-like N-terminal" evidence="2">
    <location>
        <begin position="52"/>
        <end position="155"/>
    </location>
</feature>
<organism evidence="3 4">
    <name type="scientific">Tumebacillus avium</name>
    <dbReference type="NCBI Taxonomy" id="1903704"/>
    <lineage>
        <taxon>Bacteria</taxon>
        <taxon>Bacillati</taxon>
        <taxon>Bacillota</taxon>
        <taxon>Bacilli</taxon>
        <taxon>Bacillales</taxon>
        <taxon>Alicyclobacillaceae</taxon>
        <taxon>Tumebacillus</taxon>
    </lineage>
</organism>
<evidence type="ECO:0000313" key="3">
    <source>
        <dbReference type="EMBL" id="ARU62364.1"/>
    </source>
</evidence>
<dbReference type="Proteomes" id="UP000195437">
    <property type="component" value="Chromosome"/>
</dbReference>
<dbReference type="Gene3D" id="3.40.50.2000">
    <property type="entry name" value="Glycogen Phosphorylase B"/>
    <property type="match status" value="2"/>
</dbReference>
<dbReference type="OrthoDB" id="139410at2"/>
<protein>
    <recommendedName>
        <fullName evidence="5">Glycosyl transferase family 1 domain-containing protein</fullName>
    </recommendedName>
</protein>
<sequence>MTICCIAPGTFPFPPAPCTSVEIYLWHLARELSRTEPILLYGKTDAVSASDPLSYLRHVLRDVKKHPAEPSIIHIENRIPFLPKIKKTFPRVPLVLNLHSNVLIQELPKLILRKAFHHLDALVVNSRFLQGDLLVRYPFLPEEKVHVIHPGIDLAQFPSRFRATGAALRAEVRAKHQITPEQQIVLTAGRFTPRKGIAELLDAFRIVHAAHPHSVLWIIGGSPRNAEHPFHNLIREKAAELPVHFFGFLPQSELPNYYAAADVFVCPSQLPEAFGLVNLEASAAALPVVASGRWGLTESVAQDVSGRLVEEFTNPAAFAVEINRLLADPDRAAQLGRSGRNWVERHFSWEITARQFLALYERTKKGRLLN</sequence>
<evidence type="ECO:0000259" key="2">
    <source>
        <dbReference type="Pfam" id="PF13439"/>
    </source>
</evidence>
<dbReference type="Pfam" id="PF13439">
    <property type="entry name" value="Glyco_transf_4"/>
    <property type="match status" value="1"/>
</dbReference>
<evidence type="ECO:0000313" key="4">
    <source>
        <dbReference type="Proteomes" id="UP000195437"/>
    </source>
</evidence>
<dbReference type="RefSeq" id="WP_087457726.1">
    <property type="nucleotide sequence ID" value="NZ_CP021434.1"/>
</dbReference>
<evidence type="ECO:0008006" key="5">
    <source>
        <dbReference type="Google" id="ProtNLM"/>
    </source>
</evidence>
<dbReference type="AlphaFoldDB" id="A0A1Y0ISP3"/>
<evidence type="ECO:0000259" key="1">
    <source>
        <dbReference type="Pfam" id="PF00534"/>
    </source>
</evidence>
<gene>
    <name evidence="3" type="ORF">CBW65_16390</name>
</gene>
<dbReference type="PANTHER" id="PTHR45947:SF3">
    <property type="entry name" value="SULFOQUINOVOSYL TRANSFERASE SQD2"/>
    <property type="match status" value="1"/>
</dbReference>
<feature type="domain" description="Glycosyl transferase family 1" evidence="1">
    <location>
        <begin position="170"/>
        <end position="342"/>
    </location>
</feature>
<dbReference type="EMBL" id="CP021434">
    <property type="protein sequence ID" value="ARU62364.1"/>
    <property type="molecule type" value="Genomic_DNA"/>
</dbReference>